<sequence>MECVNYKPFSGPREFSELMRALFHMYWSETPDLISFGWLQKTLDLEVVCKDSTKEEVGIPTHQVLNELSGNVRGSTPQIPWISSARPPTIVGLVGWD</sequence>
<dbReference type="AlphaFoldDB" id="A0A1J9R9J7"/>
<evidence type="ECO:0000313" key="2">
    <source>
        <dbReference type="Proteomes" id="UP000242791"/>
    </source>
</evidence>
<dbReference type="Proteomes" id="UP000242791">
    <property type="component" value="Unassembled WGS sequence"/>
</dbReference>
<proteinExistence type="predicted"/>
<accession>A0A1J9R9J7</accession>
<reference evidence="1 2" key="1">
    <citation type="submission" date="2015-08" db="EMBL/GenBank/DDBJ databases">
        <title>Emmonsia species relationships and genome sequence.</title>
        <authorList>
            <person name="Cuomo C.A."/>
            <person name="Schwartz I.S."/>
            <person name="Kenyon C."/>
            <person name="De Hoog G.S."/>
            <person name="Govender N.P."/>
            <person name="Botha A."/>
            <person name="Moreno L."/>
            <person name="De Vries M."/>
            <person name="Munoz J.F."/>
            <person name="Stielow J.B."/>
        </authorList>
    </citation>
    <scope>NUCLEOTIDE SEQUENCE [LARGE SCALE GENOMIC DNA]</scope>
    <source>
        <strain evidence="1 2">EI222</strain>
    </source>
</reference>
<keyword evidence="2" id="KW-1185">Reference proteome</keyword>
<protein>
    <submittedName>
        <fullName evidence="1">Uncharacterized protein</fullName>
    </submittedName>
</protein>
<dbReference type="VEuPathDB" id="FungiDB:ACJ73_04301"/>
<organism evidence="1 2">
    <name type="scientific">Blastomyces percursus</name>
    <dbReference type="NCBI Taxonomy" id="1658174"/>
    <lineage>
        <taxon>Eukaryota</taxon>
        <taxon>Fungi</taxon>
        <taxon>Dikarya</taxon>
        <taxon>Ascomycota</taxon>
        <taxon>Pezizomycotina</taxon>
        <taxon>Eurotiomycetes</taxon>
        <taxon>Eurotiomycetidae</taxon>
        <taxon>Onygenales</taxon>
        <taxon>Ajellomycetaceae</taxon>
        <taxon>Blastomyces</taxon>
    </lineage>
</organism>
<gene>
    <name evidence="1" type="ORF">ACJ73_04301</name>
</gene>
<dbReference type="EMBL" id="LGTZ01000583">
    <property type="protein sequence ID" value="OJD24333.1"/>
    <property type="molecule type" value="Genomic_DNA"/>
</dbReference>
<evidence type="ECO:0000313" key="1">
    <source>
        <dbReference type="EMBL" id="OJD24333.1"/>
    </source>
</evidence>
<dbReference type="OrthoDB" id="4175439at2759"/>
<comment type="caution">
    <text evidence="1">The sequence shown here is derived from an EMBL/GenBank/DDBJ whole genome shotgun (WGS) entry which is preliminary data.</text>
</comment>
<name>A0A1J9R9J7_9EURO</name>